<proteinExistence type="inferred from homology"/>
<dbReference type="Gene3D" id="1.10.390.10">
    <property type="entry name" value="Neutral Protease Domain 2"/>
    <property type="match status" value="1"/>
</dbReference>
<dbReference type="InterPro" id="IPR042097">
    <property type="entry name" value="Aminopeptidase_N-like_N_sf"/>
</dbReference>
<keyword evidence="6" id="KW-0378">Hydrolase</keyword>
<dbReference type="GO" id="GO:0005886">
    <property type="term" value="C:plasma membrane"/>
    <property type="evidence" value="ECO:0007669"/>
    <property type="project" value="UniProtKB-SubCell"/>
</dbReference>
<dbReference type="RefSeq" id="XP_052132968.1">
    <property type="nucleotide sequence ID" value="XM_052277008.1"/>
</dbReference>
<keyword evidence="3" id="KW-0336">GPI-anchor</keyword>
<protein>
    <submittedName>
        <fullName evidence="15">Uncharacterized protein LOC127752231</fullName>
    </submittedName>
</protein>
<name>A0A9C6XD76_FRAOC</name>
<feature type="domain" description="Aminopeptidase N-like N-terminal" evidence="13">
    <location>
        <begin position="4"/>
        <end position="109"/>
    </location>
</feature>
<evidence type="ECO:0000256" key="3">
    <source>
        <dbReference type="ARBA" id="ARBA00022622"/>
    </source>
</evidence>
<keyword evidence="7 11" id="KW-0862">Zinc</keyword>
<evidence type="ECO:0000313" key="14">
    <source>
        <dbReference type="Proteomes" id="UP000504606"/>
    </source>
</evidence>
<dbReference type="InterPro" id="IPR027268">
    <property type="entry name" value="Peptidase_M4/M1_CTD_sf"/>
</dbReference>
<feature type="non-terminal residue" evidence="15">
    <location>
        <position position="262"/>
    </location>
</feature>
<dbReference type="Proteomes" id="UP000504606">
    <property type="component" value="Unplaced"/>
</dbReference>
<dbReference type="GO" id="GO:0005615">
    <property type="term" value="C:extracellular space"/>
    <property type="evidence" value="ECO:0007669"/>
    <property type="project" value="TreeGrafter"/>
</dbReference>
<dbReference type="CDD" id="cd09601">
    <property type="entry name" value="M1_APN-Q_like"/>
    <property type="match status" value="1"/>
</dbReference>
<dbReference type="GO" id="GO:0008270">
    <property type="term" value="F:zinc ion binding"/>
    <property type="evidence" value="ECO:0007669"/>
    <property type="project" value="InterPro"/>
</dbReference>
<evidence type="ECO:0000256" key="8">
    <source>
        <dbReference type="ARBA" id="ARBA00023049"/>
    </source>
</evidence>
<dbReference type="GO" id="GO:0005737">
    <property type="term" value="C:cytoplasm"/>
    <property type="evidence" value="ECO:0007669"/>
    <property type="project" value="TreeGrafter"/>
</dbReference>
<dbReference type="GO" id="GO:0043171">
    <property type="term" value="P:peptide catabolic process"/>
    <property type="evidence" value="ECO:0007669"/>
    <property type="project" value="TreeGrafter"/>
</dbReference>
<comment type="subcellular location">
    <subcellularLocation>
        <location evidence="1">Cell membrane</location>
        <topology evidence="1">Lipid-anchor</topology>
        <topology evidence="1">GPI-anchor</topology>
    </subcellularLocation>
</comment>
<dbReference type="OrthoDB" id="10031169at2759"/>
<evidence type="ECO:0000259" key="13">
    <source>
        <dbReference type="Pfam" id="PF17900"/>
    </source>
</evidence>
<dbReference type="GeneID" id="127752231"/>
<dbReference type="SUPFAM" id="SSF55486">
    <property type="entry name" value="Metalloproteases ('zincins'), catalytic domain"/>
    <property type="match status" value="1"/>
</dbReference>
<dbReference type="InterPro" id="IPR050344">
    <property type="entry name" value="Peptidase_M1_aminopeptidases"/>
</dbReference>
<keyword evidence="3" id="KW-0472">Membrane</keyword>
<keyword evidence="4" id="KW-0645">Protease</keyword>
<dbReference type="Pfam" id="PF17900">
    <property type="entry name" value="Peptidase_M1_N"/>
    <property type="match status" value="1"/>
</dbReference>
<dbReference type="GO" id="GO:0098552">
    <property type="term" value="C:side of membrane"/>
    <property type="evidence" value="ECO:0007669"/>
    <property type="project" value="UniProtKB-KW"/>
</dbReference>
<evidence type="ECO:0000256" key="11">
    <source>
        <dbReference type="PIRSR" id="PIRSR634016-3"/>
    </source>
</evidence>
<dbReference type="InterPro" id="IPR034016">
    <property type="entry name" value="M1_APN-typ"/>
</dbReference>
<evidence type="ECO:0000256" key="1">
    <source>
        <dbReference type="ARBA" id="ARBA00004609"/>
    </source>
</evidence>
<dbReference type="GO" id="GO:0006508">
    <property type="term" value="P:proteolysis"/>
    <property type="evidence" value="ECO:0007669"/>
    <property type="project" value="UniProtKB-KW"/>
</dbReference>
<comment type="similarity">
    <text evidence="2">Belongs to the peptidase M1 family.</text>
</comment>
<dbReference type="InterPro" id="IPR001930">
    <property type="entry name" value="Peptidase_M1"/>
</dbReference>
<evidence type="ECO:0000256" key="4">
    <source>
        <dbReference type="ARBA" id="ARBA00022670"/>
    </source>
</evidence>
<evidence type="ECO:0000256" key="2">
    <source>
        <dbReference type="ARBA" id="ARBA00010136"/>
    </source>
</evidence>
<dbReference type="KEGG" id="foc:127752231"/>
<dbReference type="Gene3D" id="2.60.40.1730">
    <property type="entry name" value="tricorn interacting facor f3 domain"/>
    <property type="match status" value="1"/>
</dbReference>
<dbReference type="PANTHER" id="PTHR11533:SF301">
    <property type="entry name" value="AMINOPEPTIDASE"/>
    <property type="match status" value="1"/>
</dbReference>
<reference evidence="15" key="1">
    <citation type="submission" date="2025-08" db="UniProtKB">
        <authorList>
            <consortium name="RefSeq"/>
        </authorList>
    </citation>
    <scope>IDENTIFICATION</scope>
    <source>
        <tissue evidence="15">Whole organism</tissue>
    </source>
</reference>
<dbReference type="SUPFAM" id="SSF63737">
    <property type="entry name" value="Leukotriene A4 hydrolase N-terminal domain"/>
    <property type="match status" value="1"/>
</dbReference>
<comment type="cofactor">
    <cofactor evidence="11">
        <name>Zn(2+)</name>
        <dbReference type="ChEBI" id="CHEBI:29105"/>
    </cofactor>
    <text evidence="11">Binds 1 zinc ion per subunit.</text>
</comment>
<dbReference type="GO" id="GO:0042277">
    <property type="term" value="F:peptide binding"/>
    <property type="evidence" value="ECO:0007669"/>
    <property type="project" value="TreeGrafter"/>
</dbReference>
<keyword evidence="8" id="KW-0482">Metalloprotease</keyword>
<evidence type="ECO:0000256" key="7">
    <source>
        <dbReference type="ARBA" id="ARBA00022833"/>
    </source>
</evidence>
<feature type="binding site" evidence="11">
    <location>
        <position position="212"/>
    </location>
    <ligand>
        <name>Zn(2+)</name>
        <dbReference type="ChEBI" id="CHEBI:29105"/>
        <note>catalytic</note>
    </ligand>
</feature>
<dbReference type="AlphaFoldDB" id="A0A9C6XD76"/>
<dbReference type="Pfam" id="PF01433">
    <property type="entry name" value="Peptidase_M1"/>
    <property type="match status" value="1"/>
</dbReference>
<dbReference type="PANTHER" id="PTHR11533">
    <property type="entry name" value="PROTEASE M1 ZINC METALLOPROTEASE"/>
    <property type="match status" value="1"/>
</dbReference>
<feature type="active site" description="Proton acceptor" evidence="10">
    <location>
        <position position="213"/>
    </location>
</feature>
<evidence type="ECO:0000256" key="9">
    <source>
        <dbReference type="ARBA" id="ARBA00023288"/>
    </source>
</evidence>
<gene>
    <name evidence="15" type="primary">LOC127752231</name>
</gene>
<organism evidence="14 15">
    <name type="scientific">Frankliniella occidentalis</name>
    <name type="common">Western flower thrips</name>
    <name type="synonym">Euthrips occidentalis</name>
    <dbReference type="NCBI Taxonomy" id="133901"/>
    <lineage>
        <taxon>Eukaryota</taxon>
        <taxon>Metazoa</taxon>
        <taxon>Ecdysozoa</taxon>
        <taxon>Arthropoda</taxon>
        <taxon>Hexapoda</taxon>
        <taxon>Insecta</taxon>
        <taxon>Pterygota</taxon>
        <taxon>Neoptera</taxon>
        <taxon>Paraneoptera</taxon>
        <taxon>Thysanoptera</taxon>
        <taxon>Terebrantia</taxon>
        <taxon>Thripoidea</taxon>
        <taxon>Thripidae</taxon>
        <taxon>Frankliniella</taxon>
    </lineage>
</organism>
<dbReference type="InterPro" id="IPR014782">
    <property type="entry name" value="Peptidase_M1_dom"/>
</dbReference>
<evidence type="ECO:0000256" key="6">
    <source>
        <dbReference type="ARBA" id="ARBA00022801"/>
    </source>
</evidence>
<evidence type="ECO:0000313" key="15">
    <source>
        <dbReference type="RefSeq" id="XP_052132968.1"/>
    </source>
</evidence>
<sequence length="262" mass="29491">MGDEYLLSMSFSSPLKMDNYGFYVSSYKVNGTTEYMATTHFEATSARKAFPCFDEPLYRATFDIAVAKLDDEIALSNMPPVGEPSKYDPTIGNRRWVTFKRTPEMPTYLVAFVVSKLKKVNTTSDKINIYVREGAENGVTEARTVVPKLLRFLENFMGVAYPLPKLDLVAIPDFPAGAMENWGLITFKEDMLLVSELSAADRLAESLRVITHEFAHLWFGDYVTLQWWNTIWQQEGMAAFMESYALDGVGADAVDLALQVHG</sequence>
<keyword evidence="5 11" id="KW-0479">Metal-binding</keyword>
<evidence type="ECO:0000256" key="5">
    <source>
        <dbReference type="ARBA" id="ARBA00022723"/>
    </source>
</evidence>
<accession>A0A9C6XD76</accession>
<keyword evidence="14" id="KW-1185">Reference proteome</keyword>
<dbReference type="InterPro" id="IPR045357">
    <property type="entry name" value="Aminopeptidase_N-like_N"/>
</dbReference>
<evidence type="ECO:0000259" key="12">
    <source>
        <dbReference type="Pfam" id="PF01433"/>
    </source>
</evidence>
<dbReference type="PRINTS" id="PR00756">
    <property type="entry name" value="ALADIPTASE"/>
</dbReference>
<feature type="domain" description="Peptidase M1 membrane alanine aminopeptidase" evidence="12">
    <location>
        <begin position="145"/>
        <end position="249"/>
    </location>
</feature>
<keyword evidence="3" id="KW-0325">Glycoprotein</keyword>
<dbReference type="GO" id="GO:0070006">
    <property type="term" value="F:metalloaminopeptidase activity"/>
    <property type="evidence" value="ECO:0007669"/>
    <property type="project" value="TreeGrafter"/>
</dbReference>
<evidence type="ECO:0000256" key="10">
    <source>
        <dbReference type="PIRSR" id="PIRSR634016-1"/>
    </source>
</evidence>
<keyword evidence="9" id="KW-0449">Lipoprotein</keyword>
<feature type="binding site" evidence="11">
    <location>
        <position position="235"/>
    </location>
    <ligand>
        <name>Zn(2+)</name>
        <dbReference type="ChEBI" id="CHEBI:29105"/>
        <note>catalytic</note>
    </ligand>
</feature>
<feature type="binding site" evidence="11">
    <location>
        <position position="216"/>
    </location>
    <ligand>
        <name>Zn(2+)</name>
        <dbReference type="ChEBI" id="CHEBI:29105"/>
        <note>catalytic</note>
    </ligand>
</feature>